<dbReference type="InterPro" id="IPR036388">
    <property type="entry name" value="WH-like_DNA-bd_sf"/>
</dbReference>
<evidence type="ECO:0000259" key="5">
    <source>
        <dbReference type="PROSITE" id="PS50931"/>
    </source>
</evidence>
<name>A0A4V5PQ58_9BACT</name>
<dbReference type="Pfam" id="PF03466">
    <property type="entry name" value="LysR_substrate"/>
    <property type="match status" value="1"/>
</dbReference>
<accession>A0A4V5PQ58</accession>
<dbReference type="PROSITE" id="PS50931">
    <property type="entry name" value="HTH_LYSR"/>
    <property type="match status" value="1"/>
</dbReference>
<dbReference type="InterPro" id="IPR000847">
    <property type="entry name" value="LysR_HTH_N"/>
</dbReference>
<dbReference type="Gene3D" id="3.40.190.290">
    <property type="match status" value="1"/>
</dbReference>
<dbReference type="InterPro" id="IPR036390">
    <property type="entry name" value="WH_DNA-bd_sf"/>
</dbReference>
<evidence type="ECO:0000256" key="3">
    <source>
        <dbReference type="ARBA" id="ARBA00023125"/>
    </source>
</evidence>
<dbReference type="GO" id="GO:0006351">
    <property type="term" value="P:DNA-templated transcription"/>
    <property type="evidence" value="ECO:0007669"/>
    <property type="project" value="TreeGrafter"/>
</dbReference>
<feature type="domain" description="HTH lysR-type" evidence="5">
    <location>
        <begin position="9"/>
        <end position="61"/>
    </location>
</feature>
<dbReference type="Proteomes" id="UP000309215">
    <property type="component" value="Unassembled WGS sequence"/>
</dbReference>
<comment type="similarity">
    <text evidence="1">Belongs to the LysR transcriptional regulatory family.</text>
</comment>
<dbReference type="InterPro" id="IPR005119">
    <property type="entry name" value="LysR_subst-bd"/>
</dbReference>
<dbReference type="FunFam" id="1.10.10.10:FF:000001">
    <property type="entry name" value="LysR family transcriptional regulator"/>
    <property type="match status" value="1"/>
</dbReference>
<dbReference type="Pfam" id="PF00126">
    <property type="entry name" value="HTH_1"/>
    <property type="match status" value="1"/>
</dbReference>
<dbReference type="CDD" id="cd08474">
    <property type="entry name" value="PBP2_CrgA_like_5"/>
    <property type="match status" value="1"/>
</dbReference>
<proteinExistence type="inferred from homology"/>
<protein>
    <submittedName>
        <fullName evidence="6">LysR family transcriptional regulator</fullName>
    </submittedName>
</protein>
<sequence length="314" mass="34348">MIRASLIELEAVVAIASQKSFRAAARQLEMSPSALSHAISALEQRLGVRLFHRTTRSVSLSAAGEHFVRRLQPALREVSSTLDEVHELRDTPSGTLRINTSKGAAQIEVLPMILEMRRRHPDVRVELVTEDRLVDIVAEGFDAGVRLAEAVPQDMVAIPCGADLSMAVVGAPSYFAARPKPTRPKDLLGHECIRRRMASGQVYRWELEKRGREVTVDIHGALTLDNDDLILQAALEGAGLAFVSDRAAAADVAAGRLVRVLADWTPPFPGLRLFHPSHRLVRAALRAFIAIVRESTPRGRGHGKTGNPKERNAS</sequence>
<keyword evidence="4" id="KW-0804">Transcription</keyword>
<keyword evidence="2" id="KW-0805">Transcription regulation</keyword>
<dbReference type="GO" id="GO:0003700">
    <property type="term" value="F:DNA-binding transcription factor activity"/>
    <property type="evidence" value="ECO:0007669"/>
    <property type="project" value="InterPro"/>
</dbReference>
<comment type="caution">
    <text evidence="6">The sequence shown here is derived from an EMBL/GenBank/DDBJ whole genome shotgun (WGS) entry which is preliminary data.</text>
</comment>
<dbReference type="PANTHER" id="PTHR30537">
    <property type="entry name" value="HTH-TYPE TRANSCRIPTIONAL REGULATOR"/>
    <property type="match status" value="1"/>
</dbReference>
<reference evidence="6 7" key="1">
    <citation type="submission" date="2019-04" db="EMBL/GenBank/DDBJ databases">
        <authorList>
            <person name="Li Y."/>
            <person name="Wang J."/>
        </authorList>
    </citation>
    <scope>NUCLEOTIDE SEQUENCE [LARGE SCALE GENOMIC DNA]</scope>
    <source>
        <strain evidence="6 7">DSM 14668</strain>
    </source>
</reference>
<dbReference type="GO" id="GO:0043565">
    <property type="term" value="F:sequence-specific DNA binding"/>
    <property type="evidence" value="ECO:0007669"/>
    <property type="project" value="TreeGrafter"/>
</dbReference>
<evidence type="ECO:0000313" key="7">
    <source>
        <dbReference type="Proteomes" id="UP000309215"/>
    </source>
</evidence>
<keyword evidence="3" id="KW-0238">DNA-binding</keyword>
<dbReference type="OrthoDB" id="5416547at2"/>
<organism evidence="6 7">
    <name type="scientific">Polyangium fumosum</name>
    <dbReference type="NCBI Taxonomy" id="889272"/>
    <lineage>
        <taxon>Bacteria</taxon>
        <taxon>Pseudomonadati</taxon>
        <taxon>Myxococcota</taxon>
        <taxon>Polyangia</taxon>
        <taxon>Polyangiales</taxon>
        <taxon>Polyangiaceae</taxon>
        <taxon>Polyangium</taxon>
    </lineage>
</organism>
<dbReference type="EMBL" id="SSMQ01000005">
    <property type="protein sequence ID" value="TKD11836.1"/>
    <property type="molecule type" value="Genomic_DNA"/>
</dbReference>
<dbReference type="SUPFAM" id="SSF53850">
    <property type="entry name" value="Periplasmic binding protein-like II"/>
    <property type="match status" value="1"/>
</dbReference>
<dbReference type="RefSeq" id="WP_136928110.1">
    <property type="nucleotide sequence ID" value="NZ_SSMQ01000005.1"/>
</dbReference>
<dbReference type="AlphaFoldDB" id="A0A4V5PQ58"/>
<dbReference type="PRINTS" id="PR00039">
    <property type="entry name" value="HTHLYSR"/>
</dbReference>
<dbReference type="SUPFAM" id="SSF46785">
    <property type="entry name" value="Winged helix' DNA-binding domain"/>
    <property type="match status" value="1"/>
</dbReference>
<dbReference type="InterPro" id="IPR058163">
    <property type="entry name" value="LysR-type_TF_proteobact-type"/>
</dbReference>
<evidence type="ECO:0000256" key="4">
    <source>
        <dbReference type="ARBA" id="ARBA00023163"/>
    </source>
</evidence>
<gene>
    <name evidence="6" type="ORF">E8A74_06805</name>
</gene>
<evidence type="ECO:0000313" key="6">
    <source>
        <dbReference type="EMBL" id="TKD11836.1"/>
    </source>
</evidence>
<dbReference type="PANTHER" id="PTHR30537:SF1">
    <property type="entry name" value="HTH-TYPE TRANSCRIPTIONAL REGULATOR PGRR"/>
    <property type="match status" value="1"/>
</dbReference>
<keyword evidence="7" id="KW-1185">Reference proteome</keyword>
<dbReference type="Gene3D" id="1.10.10.10">
    <property type="entry name" value="Winged helix-like DNA-binding domain superfamily/Winged helix DNA-binding domain"/>
    <property type="match status" value="1"/>
</dbReference>
<evidence type="ECO:0000256" key="2">
    <source>
        <dbReference type="ARBA" id="ARBA00023015"/>
    </source>
</evidence>
<evidence type="ECO:0000256" key="1">
    <source>
        <dbReference type="ARBA" id="ARBA00009437"/>
    </source>
</evidence>